<evidence type="ECO:0000313" key="8">
    <source>
        <dbReference type="EnsemblPlants" id="PGSC0003DMT400026705"/>
    </source>
</evidence>
<reference evidence="8" key="2">
    <citation type="submission" date="2015-06" db="UniProtKB">
        <authorList>
            <consortium name="EnsemblPlants"/>
        </authorList>
    </citation>
    <scope>IDENTIFICATION</scope>
    <source>
        <strain evidence="8">DM1-3 516 R44</strain>
    </source>
</reference>
<evidence type="ECO:0000313" key="9">
    <source>
        <dbReference type="Proteomes" id="UP000011115"/>
    </source>
</evidence>
<evidence type="ECO:0000256" key="6">
    <source>
        <dbReference type="SAM" id="MobiDB-lite"/>
    </source>
</evidence>
<comment type="function">
    <text evidence="5">Seed storage protein.</text>
</comment>
<dbReference type="SMART" id="SM00835">
    <property type="entry name" value="Cupin_1"/>
    <property type="match status" value="2"/>
</dbReference>
<dbReference type="EnsemblPlants" id="PGSC0003DMT400026705">
    <property type="protein sequence ID" value="PGSC0003DMT400026705"/>
    <property type="gene ID" value="PGSC0003DMG400010320"/>
</dbReference>
<dbReference type="InterPro" id="IPR006045">
    <property type="entry name" value="Cupin_1"/>
</dbReference>
<dbReference type="eggNOG" id="ENOG502QU1J">
    <property type="taxonomic scope" value="Eukaryota"/>
</dbReference>
<feature type="region of interest" description="Disordered" evidence="6">
    <location>
        <begin position="1"/>
        <end position="28"/>
    </location>
</feature>
<dbReference type="GO" id="GO:0045735">
    <property type="term" value="F:nutrient reservoir activity"/>
    <property type="evidence" value="ECO:0007669"/>
    <property type="project" value="UniProtKB-KW"/>
</dbReference>
<accession>M1ANM1</accession>
<evidence type="ECO:0000256" key="3">
    <source>
        <dbReference type="ARBA" id="ARBA00023129"/>
    </source>
</evidence>
<comment type="similarity">
    <text evidence="1 5">Belongs to the 11S seed storage protein (globulins) family.</text>
</comment>
<feature type="domain" description="Cupin type-1" evidence="7">
    <location>
        <begin position="7"/>
        <end position="135"/>
    </location>
</feature>
<dbReference type="InterPro" id="IPR006044">
    <property type="entry name" value="11S_seedstore_pln"/>
</dbReference>
<dbReference type="FunFam" id="2.60.120.10:FF:000073">
    <property type="entry name" value="Glycinin G1"/>
    <property type="match status" value="1"/>
</dbReference>
<name>M1ANM1_SOLTU</name>
<dbReference type="InParanoid" id="M1ANM1"/>
<dbReference type="InterPro" id="IPR014710">
    <property type="entry name" value="RmlC-like_jellyroll"/>
</dbReference>
<dbReference type="PANTHER" id="PTHR31189:SF64">
    <property type="entry name" value="LEGUMIN A-LIKE"/>
    <property type="match status" value="1"/>
</dbReference>
<evidence type="ECO:0000256" key="4">
    <source>
        <dbReference type="ARBA" id="ARBA00023157"/>
    </source>
</evidence>
<feature type="compositionally biased region" description="Polar residues" evidence="6">
    <location>
        <begin position="1"/>
        <end position="17"/>
    </location>
</feature>
<keyword evidence="3 5" id="KW-0708">Seed storage protein</keyword>
<dbReference type="OMA" id="QAKHYQG"/>
<keyword evidence="2 5" id="KW-0758">Storage protein</keyword>
<dbReference type="InterPro" id="IPR011051">
    <property type="entry name" value="RmlC_Cupin_sf"/>
</dbReference>
<evidence type="ECO:0000259" key="7">
    <source>
        <dbReference type="SMART" id="SM00835"/>
    </source>
</evidence>
<dbReference type="STRING" id="4113.M1ANM1"/>
<dbReference type="Gene3D" id="2.60.120.10">
    <property type="entry name" value="Jelly Rolls"/>
    <property type="match status" value="2"/>
</dbReference>
<evidence type="ECO:0000256" key="2">
    <source>
        <dbReference type="ARBA" id="ARBA00022761"/>
    </source>
</evidence>
<dbReference type="Proteomes" id="UP000011115">
    <property type="component" value="Unassembled WGS sequence"/>
</dbReference>
<proteinExistence type="inferred from homology"/>
<evidence type="ECO:0000256" key="1">
    <source>
        <dbReference type="ARBA" id="ARBA00007178"/>
    </source>
</evidence>
<dbReference type="SUPFAM" id="SSF51182">
    <property type="entry name" value="RmlC-like cupins"/>
    <property type="match status" value="1"/>
</dbReference>
<dbReference type="AlphaFoldDB" id="M1ANM1"/>
<reference evidence="9" key="1">
    <citation type="journal article" date="2011" name="Nature">
        <title>Genome sequence and analysis of the tuber crop potato.</title>
        <authorList>
            <consortium name="The Potato Genome Sequencing Consortium"/>
        </authorList>
    </citation>
    <scope>NUCLEOTIDE SEQUENCE [LARGE SCALE GENOMIC DNA]</scope>
    <source>
        <strain evidence="9">cv. DM1-3 516 R44</strain>
    </source>
</reference>
<dbReference type="Pfam" id="PF00190">
    <property type="entry name" value="Cupin_1"/>
    <property type="match status" value="2"/>
</dbReference>
<dbReference type="CDD" id="cd02243">
    <property type="entry name" value="cupin_11S_legumin_C"/>
    <property type="match status" value="1"/>
</dbReference>
<dbReference type="PROSITE" id="PS00305">
    <property type="entry name" value="11S_SEED_STORAGE"/>
    <property type="match status" value="1"/>
</dbReference>
<dbReference type="HOGENOM" id="CLU_026341_2_0_1"/>
<protein>
    <submittedName>
        <fullName evidence="8">11S globulin isoform 4</fullName>
    </submittedName>
</protein>
<dbReference type="InterPro" id="IPR050253">
    <property type="entry name" value="Seed_Storage-Functional"/>
</dbReference>
<dbReference type="PRINTS" id="PR00439">
    <property type="entry name" value="11SGLOBULIN"/>
</dbReference>
<keyword evidence="9" id="KW-1185">Reference proteome</keyword>
<organism evidence="8 9">
    <name type="scientific">Solanum tuberosum</name>
    <name type="common">Potato</name>
    <dbReference type="NCBI Taxonomy" id="4113"/>
    <lineage>
        <taxon>Eukaryota</taxon>
        <taxon>Viridiplantae</taxon>
        <taxon>Streptophyta</taxon>
        <taxon>Embryophyta</taxon>
        <taxon>Tracheophyta</taxon>
        <taxon>Spermatophyta</taxon>
        <taxon>Magnoliopsida</taxon>
        <taxon>eudicotyledons</taxon>
        <taxon>Gunneridae</taxon>
        <taxon>Pentapetalae</taxon>
        <taxon>asterids</taxon>
        <taxon>lamiids</taxon>
        <taxon>Solanales</taxon>
        <taxon>Solanaceae</taxon>
        <taxon>Solanoideae</taxon>
        <taxon>Solaneae</taxon>
        <taxon>Solanum</taxon>
    </lineage>
</organism>
<dbReference type="PANTHER" id="PTHR31189">
    <property type="entry name" value="OS03G0336100 PROTEIN-RELATED"/>
    <property type="match status" value="1"/>
</dbReference>
<evidence type="ECO:0000256" key="5">
    <source>
        <dbReference type="RuleBase" id="RU003681"/>
    </source>
</evidence>
<dbReference type="InterPro" id="IPR022379">
    <property type="entry name" value="11S_seedstore_CS"/>
</dbReference>
<dbReference type="CDD" id="cd02242">
    <property type="entry name" value="cupin_11S_legumin_N"/>
    <property type="match status" value="1"/>
</dbReference>
<dbReference type="Gramene" id="PGSC0003DMT400026705">
    <property type="protein sequence ID" value="PGSC0003DMT400026705"/>
    <property type="gene ID" value="PGSC0003DMG400010320"/>
</dbReference>
<comment type="subunit">
    <text evidence="5">Hexamer; each subunit is composed of an acidic and a basic chain derived from a single precursor and linked by a disulfide bond.</text>
</comment>
<dbReference type="PaxDb" id="4113-PGSC0003DMT400026705"/>
<feature type="domain" description="Cupin type-1" evidence="7">
    <location>
        <begin position="195"/>
        <end position="344"/>
    </location>
</feature>
<sequence length="371" mass="41766">MNSGCPETFQSSQQFQQGERGAGSRFQDRHQKIGQFKQGDIIAFPAGAAHWAYNEGNEELVLVCFEDSGNSANQLDQNSRRFFIAGNPQQGEQQQGQQGGARSFQKEQFQSGNVFRGFELELLAEAFGVSKETARKLQGEEDQRGHIVNIDQGLRVVRPPFSQEQEEREERQEQGQYGPRANGIEETICSAKLRQNIDNPSRADVYNPQAGRFTTVNSLTLPILSFLRLSAARGVLYRNSIMAPHWWTNAHSVIYVTKGEARIQIVDHRGQAVLDDRVRRGQVVIVPQNFAVVKHAENEIFEWVVFNTNDNAMINTLSGRTSAIRGLPVDVIANSYQITREEARRLKFNREETLLFSCSEKSSQYGRVAAA</sequence>
<keyword evidence="4 5" id="KW-1015">Disulfide bond</keyword>